<name>A0A3M7RXX7_BRAPC</name>
<sequence>MIPDSYPKKANSPNPKDYRSVMSEVVKLKIKQQSGFRKNRDNFIHFLQKTIETFERKRKVCATPSDNICFLGKRFEFQKSGRNQKLIFGFILCNQKICEKKFGCSCLKYRPYRNQYKTRTRENLIDSDLKGQTFVCFIDFYDKK</sequence>
<dbReference type="Proteomes" id="UP000276133">
    <property type="component" value="Unassembled WGS sequence"/>
</dbReference>
<dbReference type="AlphaFoldDB" id="A0A3M7RXX7"/>
<accession>A0A3M7RXX7</accession>
<organism evidence="1 2">
    <name type="scientific">Brachionus plicatilis</name>
    <name type="common">Marine rotifer</name>
    <name type="synonym">Brachionus muelleri</name>
    <dbReference type="NCBI Taxonomy" id="10195"/>
    <lineage>
        <taxon>Eukaryota</taxon>
        <taxon>Metazoa</taxon>
        <taxon>Spiralia</taxon>
        <taxon>Gnathifera</taxon>
        <taxon>Rotifera</taxon>
        <taxon>Eurotatoria</taxon>
        <taxon>Monogononta</taxon>
        <taxon>Pseudotrocha</taxon>
        <taxon>Ploima</taxon>
        <taxon>Brachionidae</taxon>
        <taxon>Brachionus</taxon>
    </lineage>
</organism>
<evidence type="ECO:0000313" key="2">
    <source>
        <dbReference type="Proteomes" id="UP000276133"/>
    </source>
</evidence>
<dbReference type="EMBL" id="REGN01002396">
    <property type="protein sequence ID" value="RNA28411.1"/>
    <property type="molecule type" value="Genomic_DNA"/>
</dbReference>
<evidence type="ECO:0000313" key="1">
    <source>
        <dbReference type="EMBL" id="RNA28411.1"/>
    </source>
</evidence>
<comment type="caution">
    <text evidence="1">The sequence shown here is derived from an EMBL/GenBank/DDBJ whole genome shotgun (WGS) entry which is preliminary data.</text>
</comment>
<keyword evidence="2" id="KW-1185">Reference proteome</keyword>
<protein>
    <submittedName>
        <fullName evidence="1">Uncharacterized protein</fullName>
    </submittedName>
</protein>
<reference evidence="1 2" key="1">
    <citation type="journal article" date="2018" name="Sci. Rep.">
        <title>Genomic signatures of local adaptation to the degree of environmental predictability in rotifers.</title>
        <authorList>
            <person name="Franch-Gras L."/>
            <person name="Hahn C."/>
            <person name="Garcia-Roger E.M."/>
            <person name="Carmona M.J."/>
            <person name="Serra M."/>
            <person name="Gomez A."/>
        </authorList>
    </citation>
    <scope>NUCLEOTIDE SEQUENCE [LARGE SCALE GENOMIC DNA]</scope>
    <source>
        <strain evidence="1">HYR1</strain>
    </source>
</reference>
<proteinExistence type="predicted"/>
<gene>
    <name evidence="1" type="ORF">BpHYR1_037309</name>
</gene>